<dbReference type="Proteomes" id="UP001483337">
    <property type="component" value="Chromosome"/>
</dbReference>
<keyword evidence="3" id="KW-1185">Reference proteome</keyword>
<dbReference type="Pfam" id="PF01850">
    <property type="entry name" value="PIN"/>
    <property type="match status" value="1"/>
</dbReference>
<evidence type="ECO:0000259" key="1">
    <source>
        <dbReference type="Pfam" id="PF01850"/>
    </source>
</evidence>
<name>A0ABZ2UXG7_9CYAN</name>
<evidence type="ECO:0000313" key="2">
    <source>
        <dbReference type="EMBL" id="WZB90014.1"/>
    </source>
</evidence>
<proteinExistence type="predicted"/>
<dbReference type="PANTHER" id="PTHR36173:SF2">
    <property type="entry name" value="RIBONUCLEASE VAPC16"/>
    <property type="match status" value="1"/>
</dbReference>
<organism evidence="2 3">
    <name type="scientific">Okeanomitos corallinicola TIOX110</name>
    <dbReference type="NCBI Taxonomy" id="3133117"/>
    <lineage>
        <taxon>Bacteria</taxon>
        <taxon>Bacillati</taxon>
        <taxon>Cyanobacteriota</taxon>
        <taxon>Cyanophyceae</taxon>
        <taxon>Nostocales</taxon>
        <taxon>Aphanizomenonaceae</taxon>
        <taxon>Okeanomitos</taxon>
    </lineage>
</organism>
<dbReference type="Gene3D" id="3.40.50.1010">
    <property type="entry name" value="5'-nuclease"/>
    <property type="match status" value="1"/>
</dbReference>
<dbReference type="InterPro" id="IPR002716">
    <property type="entry name" value="PIN_dom"/>
</dbReference>
<reference evidence="2 3" key="1">
    <citation type="submission" date="2024-04" db="EMBL/GenBank/DDBJ databases">
        <title>Okeanomitos corallinicola gen. &amp; sp. nov. (Nostocales, Cyanobacteria), a new toxic marine heterocyst-forming cyanobacterium from a coral reef.</title>
        <authorList>
            <person name="Li H."/>
            <person name="Li R."/>
            <person name="Kang J."/>
            <person name="Hii K.S."/>
            <person name="Mohamed H.F."/>
            <person name="Xu X."/>
            <person name="Luo Z."/>
        </authorList>
    </citation>
    <scope>NUCLEOTIDE SEQUENCE [LARGE SCALE GENOMIC DNA]</scope>
    <source>
        <strain evidence="2 3">TIOX110</strain>
    </source>
</reference>
<sequence>MGINYLIDTHILLWWFFDDPKLDKLCREIIKNPDHHILVSSVSPWEIATKYRIGKLPEAKDILPIYSQLLIQSQFIELTINSNHAIRAGTLPIDHRDPFDRMIMAQAEIEKMPVITYDQAFYTGLIEVIPNPENP</sequence>
<protein>
    <submittedName>
        <fullName evidence="2">Type II toxin-antitoxin system VapC family toxin</fullName>
    </submittedName>
</protein>
<feature type="domain" description="PIN" evidence="1">
    <location>
        <begin position="5"/>
        <end position="122"/>
    </location>
</feature>
<evidence type="ECO:0000313" key="3">
    <source>
        <dbReference type="Proteomes" id="UP001483337"/>
    </source>
</evidence>
<dbReference type="InterPro" id="IPR052919">
    <property type="entry name" value="TA_system_RNase"/>
</dbReference>
<dbReference type="SUPFAM" id="SSF88723">
    <property type="entry name" value="PIN domain-like"/>
    <property type="match status" value="1"/>
</dbReference>
<accession>A0ABZ2UXG7</accession>
<dbReference type="CDD" id="cd09872">
    <property type="entry name" value="PIN_Sll0205-like"/>
    <property type="match status" value="1"/>
</dbReference>
<dbReference type="InterPro" id="IPR029060">
    <property type="entry name" value="PIN-like_dom_sf"/>
</dbReference>
<dbReference type="InterPro" id="IPR041705">
    <property type="entry name" value="PIN_Sll0205"/>
</dbReference>
<dbReference type="RefSeq" id="WP_353932909.1">
    <property type="nucleotide sequence ID" value="NZ_CP150886.1"/>
</dbReference>
<gene>
    <name evidence="2" type="ORF">WJM97_10120</name>
</gene>
<dbReference type="EMBL" id="CP150886">
    <property type="protein sequence ID" value="WZB90014.1"/>
    <property type="molecule type" value="Genomic_DNA"/>
</dbReference>
<dbReference type="PANTHER" id="PTHR36173">
    <property type="entry name" value="RIBONUCLEASE VAPC16-RELATED"/>
    <property type="match status" value="1"/>
</dbReference>